<keyword evidence="2" id="KW-0472">Membrane</keyword>
<dbReference type="Pfam" id="PF05569">
    <property type="entry name" value="Peptidase_M56"/>
    <property type="match status" value="1"/>
</dbReference>
<evidence type="ECO:0000259" key="3">
    <source>
        <dbReference type="Pfam" id="PF05569"/>
    </source>
</evidence>
<feature type="transmembrane region" description="Helical" evidence="2">
    <location>
        <begin position="6"/>
        <end position="25"/>
    </location>
</feature>
<evidence type="ECO:0000256" key="2">
    <source>
        <dbReference type="SAM" id="Phobius"/>
    </source>
</evidence>
<dbReference type="EMBL" id="FQZH01000002">
    <property type="protein sequence ID" value="SHJ28502.1"/>
    <property type="molecule type" value="Genomic_DNA"/>
</dbReference>
<accession>A0A1M6I230</accession>
<keyword evidence="1" id="KW-0175">Coiled coil</keyword>
<reference evidence="5" key="1">
    <citation type="submission" date="2016-11" db="EMBL/GenBank/DDBJ databases">
        <authorList>
            <person name="Varghese N."/>
            <person name="Submissions S."/>
        </authorList>
    </citation>
    <scope>NUCLEOTIDE SEQUENCE [LARGE SCALE GENOMIC DNA]</scope>
    <source>
        <strain evidence="5">DSM 22807</strain>
    </source>
</reference>
<dbReference type="AlphaFoldDB" id="A0A1M6I230"/>
<dbReference type="InterPro" id="IPR008756">
    <property type="entry name" value="Peptidase_M56"/>
</dbReference>
<keyword evidence="2" id="KW-0812">Transmembrane</keyword>
<keyword evidence="2" id="KW-1133">Transmembrane helix</keyword>
<protein>
    <submittedName>
        <fullName evidence="4">BlaR1 peptidase M56</fullName>
    </submittedName>
</protein>
<dbReference type="OrthoDB" id="1522859at2"/>
<dbReference type="STRING" id="683124.SAMN05444337_1735"/>
<evidence type="ECO:0000313" key="4">
    <source>
        <dbReference type="EMBL" id="SHJ28502.1"/>
    </source>
</evidence>
<gene>
    <name evidence="4" type="ORF">SAMN05444337_1735</name>
</gene>
<name>A0A1M6I230_9FLAO</name>
<feature type="transmembrane region" description="Helical" evidence="2">
    <location>
        <begin position="265"/>
        <end position="283"/>
    </location>
</feature>
<dbReference type="InterPro" id="IPR052173">
    <property type="entry name" value="Beta-lactam_resp_regulator"/>
</dbReference>
<keyword evidence="5" id="KW-1185">Reference proteome</keyword>
<evidence type="ECO:0000313" key="5">
    <source>
        <dbReference type="Proteomes" id="UP000184232"/>
    </source>
</evidence>
<dbReference type="PANTHER" id="PTHR34978:SF3">
    <property type="entry name" value="SLR0241 PROTEIN"/>
    <property type="match status" value="1"/>
</dbReference>
<sequence length="634" mass="72937">MESIWLYFLKVNGLLIIHYLFYIIFLKKETFFQNNRFFLLLGIVISFVLPLLSYSKIIWIEPQTVNQNFDSLLLESPIDSKTNNFNLDYIAQVGYVLISSILFFKIIIELMSFIKVLKTGKKDKVNQLILVENNSYDNPFSFFNYLVYNKEKFSKEELELIFIHENIHIKQLHSLDVLTSKFLTILLWVNPVAWLYKKAILQNLEFIADAETQNITQNSYLYQKTLLKTIGTKNQLSITNQFYQSLIKKRIVMLNTNPSNKRKQWKYSIMIPLLLVFFLSFQVKTIAQIKTATNINEVHVVEIVQFLITKNTTDAEIKKETETFKKEHGIELKVSKIKRNSANEITAISISYKDKDGNTGQLSRKSASPIEPIVFYKELEPNGKIGFGDQQMAEIAGHVQNSDNGEISWNKAIPEIETIDVKKTNNGEDIYIINGKEYSKDELKDKIVTVDGSVAINEDDFTNRKVMIFKGNSTISDETPNTNIFLNDKEISKEEMDNLDSKIIKSVNVSKNNNRNEIKIITKNSAGIPDDAVIIVNGKKINKSELDEINPDEIQTINIVKENDKKIIEIQKKKMNSDMLKAKAEMEKSKAEMENAKAEIEKSKAELEKAKVEIEKAKEEIERAKAEAEKAKTK</sequence>
<proteinExistence type="predicted"/>
<feature type="coiled-coil region" evidence="1">
    <location>
        <begin position="572"/>
        <end position="634"/>
    </location>
</feature>
<dbReference type="RefSeq" id="WP_072784012.1">
    <property type="nucleotide sequence ID" value="NZ_CP045292.1"/>
</dbReference>
<evidence type="ECO:0000256" key="1">
    <source>
        <dbReference type="SAM" id="Coils"/>
    </source>
</evidence>
<feature type="domain" description="Peptidase M56" evidence="3">
    <location>
        <begin position="128"/>
        <end position="254"/>
    </location>
</feature>
<organism evidence="4 5">
    <name type="scientific">Flavobacterium haoranii</name>
    <dbReference type="NCBI Taxonomy" id="683124"/>
    <lineage>
        <taxon>Bacteria</taxon>
        <taxon>Pseudomonadati</taxon>
        <taxon>Bacteroidota</taxon>
        <taxon>Flavobacteriia</taxon>
        <taxon>Flavobacteriales</taxon>
        <taxon>Flavobacteriaceae</taxon>
        <taxon>Flavobacterium</taxon>
    </lineage>
</organism>
<dbReference type="Proteomes" id="UP000184232">
    <property type="component" value="Unassembled WGS sequence"/>
</dbReference>
<feature type="transmembrane region" description="Helical" evidence="2">
    <location>
        <begin position="89"/>
        <end position="114"/>
    </location>
</feature>
<feature type="transmembrane region" description="Helical" evidence="2">
    <location>
        <begin position="37"/>
        <end position="60"/>
    </location>
</feature>
<dbReference type="PANTHER" id="PTHR34978">
    <property type="entry name" value="POSSIBLE SENSOR-TRANSDUCER PROTEIN BLAR"/>
    <property type="match status" value="1"/>
</dbReference>